<dbReference type="SUPFAM" id="SSF46565">
    <property type="entry name" value="Chaperone J-domain"/>
    <property type="match status" value="1"/>
</dbReference>
<name>A0AAD1Z996_9LAMI</name>
<dbReference type="EMBL" id="OU503041">
    <property type="protein sequence ID" value="CAI9763701.1"/>
    <property type="molecule type" value="Genomic_DNA"/>
</dbReference>
<feature type="compositionally biased region" description="Polar residues" evidence="1">
    <location>
        <begin position="43"/>
        <end position="58"/>
    </location>
</feature>
<dbReference type="Proteomes" id="UP000834106">
    <property type="component" value="Chromosome 6"/>
</dbReference>
<dbReference type="GO" id="GO:0030276">
    <property type="term" value="F:clathrin binding"/>
    <property type="evidence" value="ECO:0007669"/>
    <property type="project" value="TreeGrafter"/>
</dbReference>
<protein>
    <submittedName>
        <fullName evidence="2">Uncharacterized protein</fullName>
    </submittedName>
</protein>
<dbReference type="PANTHER" id="PTHR23172:SF64">
    <property type="entry name" value="J DOMAIN-CONTAINING PROTEIN REQUIRED FOR CHLOROPLAST ACCUMULATION RESPONSE 1"/>
    <property type="match status" value="1"/>
</dbReference>
<dbReference type="GO" id="GO:0005737">
    <property type="term" value="C:cytoplasm"/>
    <property type="evidence" value="ECO:0007669"/>
    <property type="project" value="TreeGrafter"/>
</dbReference>
<dbReference type="Gene3D" id="1.10.287.110">
    <property type="entry name" value="DnaJ domain"/>
    <property type="match status" value="1"/>
</dbReference>
<dbReference type="GO" id="GO:0072583">
    <property type="term" value="P:clathrin-dependent endocytosis"/>
    <property type="evidence" value="ECO:0007669"/>
    <property type="project" value="TreeGrafter"/>
</dbReference>
<sequence length="233" mass="26388">MLFCFNLPAKLTKAADYPTFASGNHRPYKMDDNANCISSPHYSNSSLSRFSSQAISGQDETRNDVISDQKDIETPSNKWARRKVPMLIPLLVEYHGISTNIGSEFLKFAREKIENVVDVKTKESHNLEVKPLHAFIDEFEQEVQELSHDDDKVTVDGNSEDMKVLWPGSGWTPVPLVDLIEANSVKRSYQKALLCLHPDKLQQKGAASHQKYIAEKVFDILQEAWDHFNAIGL</sequence>
<dbReference type="InterPro" id="IPR036869">
    <property type="entry name" value="J_dom_sf"/>
</dbReference>
<reference evidence="2" key="1">
    <citation type="submission" date="2023-05" db="EMBL/GenBank/DDBJ databases">
        <authorList>
            <person name="Huff M."/>
        </authorList>
    </citation>
    <scope>NUCLEOTIDE SEQUENCE</scope>
</reference>
<organism evidence="2 3">
    <name type="scientific">Fraxinus pennsylvanica</name>
    <dbReference type="NCBI Taxonomy" id="56036"/>
    <lineage>
        <taxon>Eukaryota</taxon>
        <taxon>Viridiplantae</taxon>
        <taxon>Streptophyta</taxon>
        <taxon>Embryophyta</taxon>
        <taxon>Tracheophyta</taxon>
        <taxon>Spermatophyta</taxon>
        <taxon>Magnoliopsida</taxon>
        <taxon>eudicotyledons</taxon>
        <taxon>Gunneridae</taxon>
        <taxon>Pentapetalae</taxon>
        <taxon>asterids</taxon>
        <taxon>lamiids</taxon>
        <taxon>Lamiales</taxon>
        <taxon>Oleaceae</taxon>
        <taxon>Oleeae</taxon>
        <taxon>Fraxinus</taxon>
    </lineage>
</organism>
<evidence type="ECO:0000256" key="1">
    <source>
        <dbReference type="SAM" id="MobiDB-lite"/>
    </source>
</evidence>
<proteinExistence type="predicted"/>
<evidence type="ECO:0000313" key="3">
    <source>
        <dbReference type="Proteomes" id="UP000834106"/>
    </source>
</evidence>
<gene>
    <name evidence="2" type="ORF">FPE_LOCUS11131</name>
</gene>
<feature type="region of interest" description="Disordered" evidence="1">
    <location>
        <begin position="43"/>
        <end position="66"/>
    </location>
</feature>
<dbReference type="GO" id="GO:0031982">
    <property type="term" value="C:vesicle"/>
    <property type="evidence" value="ECO:0007669"/>
    <property type="project" value="TreeGrafter"/>
</dbReference>
<accession>A0AAD1Z996</accession>
<evidence type="ECO:0000313" key="2">
    <source>
        <dbReference type="EMBL" id="CAI9763701.1"/>
    </source>
</evidence>
<dbReference type="AlphaFoldDB" id="A0AAD1Z996"/>
<dbReference type="GO" id="GO:0072318">
    <property type="term" value="P:clathrin coat disassembly"/>
    <property type="evidence" value="ECO:0007669"/>
    <property type="project" value="TreeGrafter"/>
</dbReference>
<keyword evidence="3" id="KW-1185">Reference proteome</keyword>
<dbReference type="PANTHER" id="PTHR23172">
    <property type="entry name" value="AUXILIN/CYCLIN G-ASSOCIATED KINASE-RELATED"/>
    <property type="match status" value="1"/>
</dbReference>